<reference evidence="1" key="2">
    <citation type="journal article" date="2015" name="Fish Shellfish Immunol.">
        <title>Early steps in the European eel (Anguilla anguilla)-Vibrio vulnificus interaction in the gills: Role of the RtxA13 toxin.</title>
        <authorList>
            <person name="Callol A."/>
            <person name="Pajuelo D."/>
            <person name="Ebbesson L."/>
            <person name="Teles M."/>
            <person name="MacKenzie S."/>
            <person name="Amaro C."/>
        </authorList>
    </citation>
    <scope>NUCLEOTIDE SEQUENCE</scope>
</reference>
<accession>A0A0E9QN06</accession>
<organism evidence="1">
    <name type="scientific">Anguilla anguilla</name>
    <name type="common">European freshwater eel</name>
    <name type="synonym">Muraena anguilla</name>
    <dbReference type="NCBI Taxonomy" id="7936"/>
    <lineage>
        <taxon>Eukaryota</taxon>
        <taxon>Metazoa</taxon>
        <taxon>Chordata</taxon>
        <taxon>Craniata</taxon>
        <taxon>Vertebrata</taxon>
        <taxon>Euteleostomi</taxon>
        <taxon>Actinopterygii</taxon>
        <taxon>Neopterygii</taxon>
        <taxon>Teleostei</taxon>
        <taxon>Anguilliformes</taxon>
        <taxon>Anguillidae</taxon>
        <taxon>Anguilla</taxon>
    </lineage>
</organism>
<evidence type="ECO:0000313" key="1">
    <source>
        <dbReference type="EMBL" id="JAH18219.1"/>
    </source>
</evidence>
<dbReference type="AlphaFoldDB" id="A0A0E9QN06"/>
<proteinExistence type="predicted"/>
<protein>
    <submittedName>
        <fullName evidence="1">Uncharacterized protein</fullName>
    </submittedName>
</protein>
<name>A0A0E9QN06_ANGAN</name>
<dbReference type="EMBL" id="GBXM01090358">
    <property type="protein sequence ID" value="JAH18219.1"/>
    <property type="molecule type" value="Transcribed_RNA"/>
</dbReference>
<reference evidence="1" key="1">
    <citation type="submission" date="2014-11" db="EMBL/GenBank/DDBJ databases">
        <authorList>
            <person name="Amaro Gonzalez C."/>
        </authorList>
    </citation>
    <scope>NUCLEOTIDE SEQUENCE</scope>
</reference>
<sequence length="19" mass="2393">MSTKEMRMTHKFKTFVNYL</sequence>